<accession>A0A2T7A8L1</accession>
<name>A0A2T7A8L1_TUBBO</name>
<gene>
    <name evidence="1" type="ORF">B9Z19DRAFT_563473</name>
</gene>
<dbReference type="Proteomes" id="UP000244722">
    <property type="component" value="Unassembled WGS sequence"/>
</dbReference>
<sequence length="214" mass="23717">MQYKSDICLSRSSVAVVGGFCPRPYTPTHLHTGTHIRSLTLYCPFPTARDVLYKVQQEKNQIITHLKPEDMSSFLQANRRLANLLTADFAKILSARRYPNRDKRLRKQYKLKRRMAAGWVRKQKAACAGGRNCVKGRGRGRGACGSVLRGEEGGKPSMSSGSAALLLNKVPATVNSAHSPGSSRPVSRGVYSGVNKPLPKVRWRTGIRHFDQVD</sequence>
<protein>
    <submittedName>
        <fullName evidence="1">Uncharacterized protein</fullName>
    </submittedName>
</protein>
<reference evidence="1 2" key="1">
    <citation type="submission" date="2017-04" db="EMBL/GenBank/DDBJ databases">
        <title>Draft genome sequence of Tuber borchii Vittad., a whitish edible truffle.</title>
        <authorList>
            <consortium name="DOE Joint Genome Institute"/>
            <person name="Murat C."/>
            <person name="Kuo A."/>
            <person name="Barry K.W."/>
            <person name="Clum A."/>
            <person name="Dockter R.B."/>
            <person name="Fauchery L."/>
            <person name="Iotti M."/>
            <person name="Kohler A."/>
            <person name="Labutti K."/>
            <person name="Lindquist E.A."/>
            <person name="Lipzen A."/>
            <person name="Ohm R.A."/>
            <person name="Wang M."/>
            <person name="Grigoriev I.V."/>
            <person name="Zambonelli A."/>
            <person name="Martin F.M."/>
        </authorList>
    </citation>
    <scope>NUCLEOTIDE SEQUENCE [LARGE SCALE GENOMIC DNA]</scope>
    <source>
        <strain evidence="1 2">Tbo3840</strain>
    </source>
</reference>
<evidence type="ECO:0000313" key="2">
    <source>
        <dbReference type="Proteomes" id="UP000244722"/>
    </source>
</evidence>
<evidence type="ECO:0000313" key="1">
    <source>
        <dbReference type="EMBL" id="PUU84076.1"/>
    </source>
</evidence>
<organism evidence="1 2">
    <name type="scientific">Tuber borchii</name>
    <name type="common">White truffle</name>
    <dbReference type="NCBI Taxonomy" id="42251"/>
    <lineage>
        <taxon>Eukaryota</taxon>
        <taxon>Fungi</taxon>
        <taxon>Dikarya</taxon>
        <taxon>Ascomycota</taxon>
        <taxon>Pezizomycotina</taxon>
        <taxon>Pezizomycetes</taxon>
        <taxon>Pezizales</taxon>
        <taxon>Tuberaceae</taxon>
        <taxon>Tuber</taxon>
    </lineage>
</organism>
<dbReference type="OrthoDB" id="4772757at2759"/>
<proteinExistence type="predicted"/>
<keyword evidence="2" id="KW-1185">Reference proteome</keyword>
<comment type="caution">
    <text evidence="1">The sequence shown here is derived from an EMBL/GenBank/DDBJ whole genome shotgun (WGS) entry which is preliminary data.</text>
</comment>
<dbReference type="EMBL" id="NESQ01000004">
    <property type="protein sequence ID" value="PUU84076.1"/>
    <property type="molecule type" value="Genomic_DNA"/>
</dbReference>
<dbReference type="AlphaFoldDB" id="A0A2T7A8L1"/>